<comment type="caution">
    <text evidence="1">The sequence shown here is derived from an EMBL/GenBank/DDBJ whole genome shotgun (WGS) entry which is preliminary data.</text>
</comment>
<name>A0ACC2I990_9PLEO</name>
<organism evidence="1 2">
    <name type="scientific">Boeremia exigua</name>
    <dbReference type="NCBI Taxonomy" id="749465"/>
    <lineage>
        <taxon>Eukaryota</taxon>
        <taxon>Fungi</taxon>
        <taxon>Dikarya</taxon>
        <taxon>Ascomycota</taxon>
        <taxon>Pezizomycotina</taxon>
        <taxon>Dothideomycetes</taxon>
        <taxon>Pleosporomycetidae</taxon>
        <taxon>Pleosporales</taxon>
        <taxon>Pleosporineae</taxon>
        <taxon>Didymellaceae</taxon>
        <taxon>Boeremia</taxon>
    </lineage>
</organism>
<gene>
    <name evidence="1" type="ORF">OPT61_g5729</name>
</gene>
<reference evidence="1" key="1">
    <citation type="submission" date="2022-11" db="EMBL/GenBank/DDBJ databases">
        <title>Genome Sequence of Boeremia exigua.</title>
        <authorList>
            <person name="Buettner E."/>
        </authorList>
    </citation>
    <scope>NUCLEOTIDE SEQUENCE</scope>
    <source>
        <strain evidence="1">CU02</strain>
    </source>
</reference>
<sequence length="487" mass="52847">MAILSFAASALTMVAIVHGAALPQSLTSRDDAPSCLDKAQGTTFTWSPPNNEDASSIFQVICGMDYWGGDLGSIQADSFENCLEACSANAQCVSVAYGGTTCYMKNELTPALSNTGTWSAKRTSAKTGLTCSSFGSSDGTIYKTSKGDFKIVCGKDYYGNDLATANTKTFEACIETCATTNQCVDVSYINGACYLKHTATSAMDAAQVWTATLLNAQPYIPGLSCDNNKDDGKTYTGKNGGSYTIVCGTDYFGGDLSSLQTSTFEACMDACDSTKGCIDVSYTSGTCYMKNQLTTASTASWVWTGRLVTEQPLDLTQTQLFSINQPADTHIQKEKNLFVQTLTGTNPSYGISTMLWFPTIPYTVYEISFEYWQDNTQGQSYFLEVGDSNGYLATLGWDQTPVSANVRKDPSYFQALYGSQTGLQMNSCWTSKAQPQQAPASGSWQSGKVALYPRTSRGYFRRDNYGLGTTQWRNVYVRAQKNDYCGL</sequence>
<keyword evidence="2" id="KW-1185">Reference proteome</keyword>
<protein>
    <submittedName>
        <fullName evidence="1">Uncharacterized protein</fullName>
    </submittedName>
</protein>
<accession>A0ACC2I990</accession>
<dbReference type="Proteomes" id="UP001153331">
    <property type="component" value="Unassembled WGS sequence"/>
</dbReference>
<dbReference type="EMBL" id="JAPHNI010000378">
    <property type="protein sequence ID" value="KAJ8111750.1"/>
    <property type="molecule type" value="Genomic_DNA"/>
</dbReference>
<evidence type="ECO:0000313" key="1">
    <source>
        <dbReference type="EMBL" id="KAJ8111750.1"/>
    </source>
</evidence>
<evidence type="ECO:0000313" key="2">
    <source>
        <dbReference type="Proteomes" id="UP001153331"/>
    </source>
</evidence>
<proteinExistence type="predicted"/>